<organism evidence="1 2">
    <name type="scientific">Vigna mungo</name>
    <name type="common">Black gram</name>
    <name type="synonym">Phaseolus mungo</name>
    <dbReference type="NCBI Taxonomy" id="3915"/>
    <lineage>
        <taxon>Eukaryota</taxon>
        <taxon>Viridiplantae</taxon>
        <taxon>Streptophyta</taxon>
        <taxon>Embryophyta</taxon>
        <taxon>Tracheophyta</taxon>
        <taxon>Spermatophyta</taxon>
        <taxon>Magnoliopsida</taxon>
        <taxon>eudicotyledons</taxon>
        <taxon>Gunneridae</taxon>
        <taxon>Pentapetalae</taxon>
        <taxon>rosids</taxon>
        <taxon>fabids</taxon>
        <taxon>Fabales</taxon>
        <taxon>Fabaceae</taxon>
        <taxon>Papilionoideae</taxon>
        <taxon>50 kb inversion clade</taxon>
        <taxon>NPAAA clade</taxon>
        <taxon>indigoferoid/millettioid clade</taxon>
        <taxon>Phaseoleae</taxon>
        <taxon>Vigna</taxon>
    </lineage>
</organism>
<keyword evidence="2" id="KW-1185">Reference proteome</keyword>
<sequence length="102" mass="10544">MAALAAAFSASFFFLSNACFAFAISSSLFFSFSISGLIGGSLTEVSFGISNSYSSASSKTLLSTLDFKSCFGSSSSGFSSGFLIRPSLLNCRISSDGKSLFS</sequence>
<accession>A0AAQ3N5A3</accession>
<protein>
    <submittedName>
        <fullName evidence="1">Uncharacterized protein</fullName>
    </submittedName>
</protein>
<dbReference type="Proteomes" id="UP001374535">
    <property type="component" value="Chromosome 7"/>
</dbReference>
<proteinExistence type="predicted"/>
<gene>
    <name evidence="1" type="ORF">V8G54_023392</name>
</gene>
<evidence type="ECO:0000313" key="1">
    <source>
        <dbReference type="EMBL" id="WVZ02586.1"/>
    </source>
</evidence>
<dbReference type="AlphaFoldDB" id="A0AAQ3N5A3"/>
<dbReference type="EMBL" id="CP144694">
    <property type="protein sequence ID" value="WVZ02586.1"/>
    <property type="molecule type" value="Genomic_DNA"/>
</dbReference>
<evidence type="ECO:0000313" key="2">
    <source>
        <dbReference type="Proteomes" id="UP001374535"/>
    </source>
</evidence>
<name>A0AAQ3N5A3_VIGMU</name>
<reference evidence="1 2" key="1">
    <citation type="journal article" date="2023" name="Life. Sci Alliance">
        <title>Evolutionary insights into 3D genome organization and epigenetic landscape of Vigna mungo.</title>
        <authorList>
            <person name="Junaid A."/>
            <person name="Singh B."/>
            <person name="Bhatia S."/>
        </authorList>
    </citation>
    <scope>NUCLEOTIDE SEQUENCE [LARGE SCALE GENOMIC DNA]</scope>
    <source>
        <strain evidence="1">Urdbean</strain>
    </source>
</reference>